<dbReference type="InterPro" id="IPR027939">
    <property type="entry name" value="NMT1/THI5"/>
</dbReference>
<dbReference type="PANTHER" id="PTHR31528:SF3">
    <property type="entry name" value="THIAMINE BIOSYNTHESIS PROTEIN HI_0357-RELATED"/>
    <property type="match status" value="1"/>
</dbReference>
<dbReference type="Pfam" id="PF09084">
    <property type="entry name" value="NMT1"/>
    <property type="match status" value="1"/>
</dbReference>
<reference evidence="2 3" key="1">
    <citation type="journal article" date="2019" name="Nat. Microbiol.">
        <title>Mediterranean grassland soil C-N compound turnover is dependent on rainfall and depth, and is mediated by genomically divergent microorganisms.</title>
        <authorList>
            <person name="Diamond S."/>
            <person name="Andeer P.F."/>
            <person name="Li Z."/>
            <person name="Crits-Christoph A."/>
            <person name="Burstein D."/>
            <person name="Anantharaman K."/>
            <person name="Lane K.R."/>
            <person name="Thomas B.C."/>
            <person name="Pan C."/>
            <person name="Northen T.R."/>
            <person name="Banfield J.F."/>
        </authorList>
    </citation>
    <scope>NUCLEOTIDE SEQUENCE [LARGE SCALE GENOMIC DNA]</scope>
    <source>
        <strain evidence="2">NP_7</strain>
    </source>
</reference>
<sequence length="322" mass="34892">MTRVVWGLAAVGLAVALGAGIPAAGAAPAPLVFMLDWFPNPDHVPLFAAQQEGWFTQEGLRVTLQIPANTDDPLKLAAAGRVDVAVNYEPNVIIARAQGLPVRSIGVLVGQPLITVMFLKSSGIRSPRDLVGRRVGFAVTGFADAMVDQMMHSAGAGAAGVRMVNVGFDLVPALLSHNVDAVVGAYRNYERVQIELQGQPAGTFEPEKYGVPPFYELVLITSDQGLARHREALARFVRAVGRGIAFTLRNPEAAFAAYVRANPTMKLDDELNRRSFRMTLPTYARSQVQAAARWREFDLWLAAHKVIPRAVPVDTLYTNLSP</sequence>
<dbReference type="InterPro" id="IPR015168">
    <property type="entry name" value="SsuA/THI5"/>
</dbReference>
<dbReference type="Proteomes" id="UP000320048">
    <property type="component" value="Unassembled WGS sequence"/>
</dbReference>
<name>A0A537JGN5_9BACT</name>
<accession>A0A537JGN5</accession>
<evidence type="ECO:0000313" key="2">
    <source>
        <dbReference type="EMBL" id="TMI82685.1"/>
    </source>
</evidence>
<protein>
    <submittedName>
        <fullName evidence="2">ABC transporter ATP-binding protein</fullName>
    </submittedName>
</protein>
<dbReference type="Gene3D" id="3.40.190.10">
    <property type="entry name" value="Periplasmic binding protein-like II"/>
    <property type="match status" value="2"/>
</dbReference>
<comment type="caution">
    <text evidence="2">The sequence shown here is derived from an EMBL/GenBank/DDBJ whole genome shotgun (WGS) entry which is preliminary data.</text>
</comment>
<dbReference type="AlphaFoldDB" id="A0A537JGN5"/>
<dbReference type="GO" id="GO:0005524">
    <property type="term" value="F:ATP binding"/>
    <property type="evidence" value="ECO:0007669"/>
    <property type="project" value="UniProtKB-KW"/>
</dbReference>
<organism evidence="2 3">
    <name type="scientific">Candidatus Segetimicrobium genomatis</name>
    <dbReference type="NCBI Taxonomy" id="2569760"/>
    <lineage>
        <taxon>Bacteria</taxon>
        <taxon>Bacillati</taxon>
        <taxon>Candidatus Sysuimicrobiota</taxon>
        <taxon>Candidatus Sysuimicrobiia</taxon>
        <taxon>Candidatus Sysuimicrobiales</taxon>
        <taxon>Candidatus Segetimicrobiaceae</taxon>
        <taxon>Candidatus Segetimicrobium</taxon>
    </lineage>
</organism>
<feature type="domain" description="SsuA/THI5-like" evidence="1">
    <location>
        <begin position="40"/>
        <end position="254"/>
    </location>
</feature>
<keyword evidence="2" id="KW-0547">Nucleotide-binding</keyword>
<dbReference type="PANTHER" id="PTHR31528">
    <property type="entry name" value="4-AMINO-5-HYDROXYMETHYL-2-METHYLPYRIMIDINE PHOSPHATE SYNTHASE THI11-RELATED"/>
    <property type="match status" value="1"/>
</dbReference>
<proteinExistence type="predicted"/>
<dbReference type="GO" id="GO:0009228">
    <property type="term" value="P:thiamine biosynthetic process"/>
    <property type="evidence" value="ECO:0007669"/>
    <property type="project" value="InterPro"/>
</dbReference>
<gene>
    <name evidence="2" type="ORF">E6H04_04365</name>
</gene>
<dbReference type="EMBL" id="VBAO01000114">
    <property type="protein sequence ID" value="TMI82685.1"/>
    <property type="molecule type" value="Genomic_DNA"/>
</dbReference>
<keyword evidence="2" id="KW-0067">ATP-binding</keyword>
<evidence type="ECO:0000259" key="1">
    <source>
        <dbReference type="Pfam" id="PF09084"/>
    </source>
</evidence>
<dbReference type="SUPFAM" id="SSF53850">
    <property type="entry name" value="Periplasmic binding protein-like II"/>
    <property type="match status" value="1"/>
</dbReference>
<evidence type="ECO:0000313" key="3">
    <source>
        <dbReference type="Proteomes" id="UP000320048"/>
    </source>
</evidence>